<reference evidence="1 2" key="1">
    <citation type="submission" date="2015-02" db="EMBL/GenBank/DDBJ databases">
        <title>Whole genome shotgun sequencing of cultured foodborne pathogen.</title>
        <authorList>
            <person name="Timme R."/>
            <person name="Allard M.W."/>
            <person name="Strain E."/>
            <person name="Evans P.S."/>
            <person name="Brown E."/>
        </authorList>
    </citation>
    <scope>NUCLEOTIDE SEQUENCE [LARGE SCALE GENOMIC DNA]</scope>
    <source>
        <strain evidence="1 2">GCSL-TSO-24</strain>
    </source>
</reference>
<protein>
    <submittedName>
        <fullName evidence="1">Uncharacterized protein</fullName>
    </submittedName>
</protein>
<evidence type="ECO:0000313" key="2">
    <source>
        <dbReference type="Proteomes" id="UP000032582"/>
    </source>
</evidence>
<comment type="caution">
    <text evidence="1">The sequence shown here is derived from an EMBL/GenBank/DDBJ whole genome shotgun (WGS) entry which is preliminary data.</text>
</comment>
<dbReference type="Proteomes" id="UP000032582">
    <property type="component" value="Unassembled WGS sequence"/>
</dbReference>
<dbReference type="AlphaFoldDB" id="A0A0D8L2X4"/>
<accession>A0A0D8L2X4</accession>
<organism evidence="1 2">
    <name type="scientific">Morganella morganii</name>
    <name type="common">Proteus morganii</name>
    <dbReference type="NCBI Taxonomy" id="582"/>
    <lineage>
        <taxon>Bacteria</taxon>
        <taxon>Pseudomonadati</taxon>
        <taxon>Pseudomonadota</taxon>
        <taxon>Gammaproteobacteria</taxon>
        <taxon>Enterobacterales</taxon>
        <taxon>Morganellaceae</taxon>
        <taxon>Morganella</taxon>
    </lineage>
</organism>
<evidence type="ECO:0000313" key="1">
    <source>
        <dbReference type="EMBL" id="KJF76265.1"/>
    </source>
</evidence>
<dbReference type="PATRIC" id="fig|582.24.peg.6240"/>
<dbReference type="EMBL" id="JZSH01000368">
    <property type="protein sequence ID" value="KJF76265.1"/>
    <property type="molecule type" value="Genomic_DNA"/>
</dbReference>
<proteinExistence type="predicted"/>
<sequence length="84" mass="10065">MVVQMFCNNVIFTCFLFKQIYLFRCELVYILHNTTLLQNRDKPGYHRKKPFKKCGFPHYLLFFKIKLFFVECSVIEGYAENPAA</sequence>
<gene>
    <name evidence="1" type="ORF">UA45_19575</name>
</gene>
<name>A0A0D8L2X4_MORMO</name>